<dbReference type="RefSeq" id="NP_001402585.1">
    <property type="nucleotide sequence ID" value="NM_001415636.1"/>
</dbReference>
<evidence type="ECO:0000313" key="2">
    <source>
        <dbReference type="EMBL" id="SKD10699.1"/>
    </source>
</evidence>
<evidence type="ECO:0000256" key="1">
    <source>
        <dbReference type="SAM" id="MobiDB-lite"/>
    </source>
</evidence>
<dbReference type="AlphaFoldDB" id="A0A1T5PD61"/>
<reference evidence="2 3" key="1">
    <citation type="journal article" date="2001" name="Nature">
        <title>Genome sequence and gene compaction of the eukaryote parasite Encephalitozoon cuniculi.</title>
        <authorList>
            <person name="Katinka M.D."/>
            <person name="Duprat S."/>
            <person name="Cornillot E."/>
            <person name="Metenier G."/>
            <person name="Thomarat F."/>
            <person name="Prensier G."/>
            <person name="Barbe V."/>
            <person name="Peyretaillade E."/>
            <person name="Brottier P."/>
            <person name="Wincker P."/>
            <person name="Delbac F."/>
            <person name="El Alaoui H."/>
            <person name="Peyret P."/>
            <person name="Saurin W."/>
            <person name="Gouy M."/>
            <person name="Weissenbach J."/>
            <person name="Vivares C.P."/>
        </authorList>
    </citation>
    <scope>NUCLEOTIDE SEQUENCE [LARGE SCALE GENOMIC DNA]</scope>
    <source>
        <strain evidence="2 3">GB-M1</strain>
    </source>
</reference>
<keyword evidence="3" id="KW-1185">Reference proteome</keyword>
<proteinExistence type="predicted"/>
<gene>
    <name evidence="2" type="ordered locus">ECU05_1275</name>
</gene>
<organism evidence="2 3">
    <name type="scientific">Encephalitozoon cuniculi (strain GB-M1)</name>
    <name type="common">Microsporidian parasite</name>
    <dbReference type="NCBI Taxonomy" id="284813"/>
    <lineage>
        <taxon>Eukaryota</taxon>
        <taxon>Fungi</taxon>
        <taxon>Fungi incertae sedis</taxon>
        <taxon>Microsporidia</taxon>
        <taxon>Unikaryonidae</taxon>
        <taxon>Encephalitozoon</taxon>
    </lineage>
</organism>
<accession>A0A1T5PD61</accession>
<feature type="region of interest" description="Disordered" evidence="1">
    <location>
        <begin position="20"/>
        <end position="42"/>
    </location>
</feature>
<sequence length="42" mass="4937">MYFKYDKDMMEKIIRKLTADSSGNRRTEDQLKAGEEASVNEH</sequence>
<dbReference type="KEGG" id="ecu:ECU05_1275"/>
<dbReference type="EMBL" id="AL590445">
    <property type="protein sequence ID" value="SKD10699.1"/>
    <property type="molecule type" value="Genomic_DNA"/>
</dbReference>
<name>A0A1T5PD61_ENCCU</name>
<dbReference type="Proteomes" id="UP000000819">
    <property type="component" value="Chromosome V"/>
</dbReference>
<dbReference type="InParanoid" id="A0A1T5PD61"/>
<protein>
    <submittedName>
        <fullName evidence="2">ECU05_1275 protein</fullName>
    </submittedName>
</protein>
<evidence type="ECO:0000313" key="3">
    <source>
        <dbReference type="Proteomes" id="UP000000819"/>
    </source>
</evidence>
<reference evidence="2 3" key="2">
    <citation type="journal article" date="2009" name="BMC Genomics">
        <title>Identification of transcriptional signals in Encephalitozoon cuniculi widespread among Microsporidia phylum: support for accurate structural genome annotation.</title>
        <authorList>
            <person name="Peyretaillade E."/>
            <person name="Goncalves O."/>
            <person name="Terrat S."/>
            <person name="Dugat-Bony E."/>
            <person name="Wincker P."/>
            <person name="Cornman R.S."/>
            <person name="Evans J.D."/>
            <person name="Delbac F."/>
            <person name="Peyret P."/>
        </authorList>
    </citation>
    <scope>NUCLEOTIDE SEQUENCE [LARGE SCALE GENOMIC DNA]</scope>
    <source>
        <strain evidence="2 3">GB-M1</strain>
    </source>
</reference>
<dbReference type="GeneID" id="77136359"/>